<feature type="compositionally biased region" description="Low complexity" evidence="6">
    <location>
        <begin position="170"/>
        <end position="179"/>
    </location>
</feature>
<sequence length="674" mass="74031">MPADTQKLKSIALTLYPDAEVTHLGTGGFASTFKVQRGSDVFAVKILDPERTDVVRTEREFAALRRVSHKNVVAYRAIDAITIDDTSFQYVEMDYIDGAPLSKSLKFNDEFDLKTAASIMMQVVEGAAALWREQTAHRDLSPSNVMLTESGQVVIVDLGMARHVDDETHTLLPTPGTPGWMSPEQVSKSPQRGDWRSDQFVIGLLAWRLVTNSKPFGKVTGVELWSAPGVIAIPKAKDVNARVPAKLSNVLEKMTQQQPFKRYLDPEKLLEDVGNAVAALEGDGSDDNSNSLCFYLAVGQIKNVATSEFVTELGTDGLILDAAGCSARIDVMTQVAASSKVNLAIDPVSYLDRSPIEARSSSYKKLPYGQRARILEVPKSESARADYCRSIVEHQIDNKTDIVISPYFLADSGELEWIDESLSCAETCRDILQQAGHKNEVWSAVAVGSGVLSGGAGLEHLLNALTATRLPAVYLLVHTAQVPFAPLADEGTLRGIRDVIAVCREIESPIIIGRRDVSGLLALGLGASGWSTGVSANLENLPRHLEEVEDTRGGQAADRYYVPDLLNSLKIETHARLRRAGLLTRTYTKYDRDLFSSGRPIAQISTTEQRITLRQHNMQAKSDQVAELSSLEPSKRREWMKTKIQEAQGLYSKLRGIVDPAELGTFLEVWKKII</sequence>
<feature type="binding site" evidence="5">
    <location>
        <position position="45"/>
    </location>
    <ligand>
        <name>ATP</name>
        <dbReference type="ChEBI" id="CHEBI:30616"/>
    </ligand>
</feature>
<dbReference type="InterPro" id="IPR000719">
    <property type="entry name" value="Prot_kinase_dom"/>
</dbReference>
<dbReference type="InterPro" id="IPR045269">
    <property type="entry name" value="Atg1-like"/>
</dbReference>
<dbReference type="GO" id="GO:0034045">
    <property type="term" value="C:phagophore assembly site membrane"/>
    <property type="evidence" value="ECO:0007669"/>
    <property type="project" value="TreeGrafter"/>
</dbReference>
<dbReference type="CDD" id="cd14014">
    <property type="entry name" value="STKc_PknB_like"/>
    <property type="match status" value="1"/>
</dbReference>
<keyword evidence="3" id="KW-0418">Kinase</keyword>
<feature type="domain" description="Protein kinase" evidence="7">
    <location>
        <begin position="18"/>
        <end position="278"/>
    </location>
</feature>
<evidence type="ECO:0000256" key="2">
    <source>
        <dbReference type="ARBA" id="ARBA00022741"/>
    </source>
</evidence>
<dbReference type="PROSITE" id="PS00107">
    <property type="entry name" value="PROTEIN_KINASE_ATP"/>
    <property type="match status" value="1"/>
</dbReference>
<dbReference type="EMBL" id="CABVGP010000001">
    <property type="protein sequence ID" value="VVJ15547.1"/>
    <property type="molecule type" value="Genomic_DNA"/>
</dbReference>
<evidence type="ECO:0000256" key="5">
    <source>
        <dbReference type="PROSITE-ProRule" id="PRU10141"/>
    </source>
</evidence>
<evidence type="ECO:0000256" key="4">
    <source>
        <dbReference type="ARBA" id="ARBA00022840"/>
    </source>
</evidence>
<dbReference type="GO" id="GO:0005776">
    <property type="term" value="C:autophagosome"/>
    <property type="evidence" value="ECO:0007669"/>
    <property type="project" value="TreeGrafter"/>
</dbReference>
<keyword evidence="1" id="KW-0808">Transferase</keyword>
<protein>
    <recommendedName>
        <fullName evidence="7">Protein kinase domain-containing protein</fullName>
    </recommendedName>
</protein>
<evidence type="ECO:0000256" key="6">
    <source>
        <dbReference type="SAM" id="MobiDB-lite"/>
    </source>
</evidence>
<evidence type="ECO:0000256" key="1">
    <source>
        <dbReference type="ARBA" id="ARBA00022679"/>
    </source>
</evidence>
<dbReference type="AlphaFoldDB" id="A0A6I8LHN4"/>
<name>A0A6I8LHN4_9PSEU</name>
<dbReference type="Proteomes" id="UP000399805">
    <property type="component" value="Unassembled WGS sequence"/>
</dbReference>
<evidence type="ECO:0000256" key="3">
    <source>
        <dbReference type="ARBA" id="ARBA00022777"/>
    </source>
</evidence>
<keyword evidence="9" id="KW-1185">Reference proteome</keyword>
<dbReference type="PANTHER" id="PTHR24348">
    <property type="entry name" value="SERINE/THREONINE-PROTEIN KINASE UNC-51-RELATED"/>
    <property type="match status" value="1"/>
</dbReference>
<dbReference type="InterPro" id="IPR017441">
    <property type="entry name" value="Protein_kinase_ATP_BS"/>
</dbReference>
<dbReference type="PANTHER" id="PTHR24348:SF22">
    <property type="entry name" value="NON-SPECIFIC SERINE_THREONINE PROTEIN KINASE"/>
    <property type="match status" value="1"/>
</dbReference>
<organism evidence="8 9">
    <name type="scientific">Amycolatopsis camponoti</name>
    <dbReference type="NCBI Taxonomy" id="2606593"/>
    <lineage>
        <taxon>Bacteria</taxon>
        <taxon>Bacillati</taxon>
        <taxon>Actinomycetota</taxon>
        <taxon>Actinomycetes</taxon>
        <taxon>Pseudonocardiales</taxon>
        <taxon>Pseudonocardiaceae</taxon>
        <taxon>Amycolatopsis</taxon>
    </lineage>
</organism>
<feature type="region of interest" description="Disordered" evidence="6">
    <location>
        <begin position="170"/>
        <end position="192"/>
    </location>
</feature>
<evidence type="ECO:0000259" key="7">
    <source>
        <dbReference type="PROSITE" id="PS50011"/>
    </source>
</evidence>
<dbReference type="PROSITE" id="PS50011">
    <property type="entry name" value="PROTEIN_KINASE_DOM"/>
    <property type="match status" value="1"/>
</dbReference>
<dbReference type="Pfam" id="PF00069">
    <property type="entry name" value="Pkinase"/>
    <property type="match status" value="1"/>
</dbReference>
<dbReference type="GO" id="GO:0042594">
    <property type="term" value="P:response to starvation"/>
    <property type="evidence" value="ECO:0007669"/>
    <property type="project" value="TreeGrafter"/>
</dbReference>
<proteinExistence type="predicted"/>
<dbReference type="InterPro" id="IPR011009">
    <property type="entry name" value="Kinase-like_dom_sf"/>
</dbReference>
<dbReference type="GO" id="GO:0005829">
    <property type="term" value="C:cytosol"/>
    <property type="evidence" value="ECO:0007669"/>
    <property type="project" value="TreeGrafter"/>
</dbReference>
<dbReference type="Gene3D" id="1.10.510.10">
    <property type="entry name" value="Transferase(Phosphotransferase) domain 1"/>
    <property type="match status" value="1"/>
</dbReference>
<accession>A0A6I8LHN4</accession>
<evidence type="ECO:0000313" key="8">
    <source>
        <dbReference type="EMBL" id="VVJ15547.1"/>
    </source>
</evidence>
<gene>
    <name evidence="8" type="ORF">AA23TX_00568</name>
</gene>
<reference evidence="8 9" key="1">
    <citation type="submission" date="2019-09" db="EMBL/GenBank/DDBJ databases">
        <authorList>
            <person name="Leyn A S."/>
        </authorList>
    </citation>
    <scope>NUCLEOTIDE SEQUENCE [LARGE SCALE GENOMIC DNA]</scope>
    <source>
        <strain evidence="8">AA231_1</strain>
    </source>
</reference>
<evidence type="ECO:0000313" key="9">
    <source>
        <dbReference type="Proteomes" id="UP000399805"/>
    </source>
</evidence>
<keyword evidence="4 5" id="KW-0067">ATP-binding</keyword>
<dbReference type="SUPFAM" id="SSF56112">
    <property type="entry name" value="Protein kinase-like (PK-like)"/>
    <property type="match status" value="1"/>
</dbReference>
<dbReference type="GO" id="GO:0004674">
    <property type="term" value="F:protein serine/threonine kinase activity"/>
    <property type="evidence" value="ECO:0007669"/>
    <property type="project" value="InterPro"/>
</dbReference>
<dbReference type="GO" id="GO:0005524">
    <property type="term" value="F:ATP binding"/>
    <property type="evidence" value="ECO:0007669"/>
    <property type="project" value="UniProtKB-UniRule"/>
</dbReference>
<dbReference type="RefSeq" id="WP_155541028.1">
    <property type="nucleotide sequence ID" value="NZ_CABVGP010000001.1"/>
</dbReference>
<keyword evidence="2 5" id="KW-0547">Nucleotide-binding</keyword>